<reference evidence="2 3" key="1">
    <citation type="journal article" date="2020" name="BMC Genomics">
        <title>Intraspecific diversification of the crop wild relative Brassica cretica Lam. using demographic model selection.</title>
        <authorList>
            <person name="Kioukis A."/>
            <person name="Michalopoulou V.A."/>
            <person name="Briers L."/>
            <person name="Pirintsos S."/>
            <person name="Studholme D.J."/>
            <person name="Pavlidis P."/>
            <person name="Sarris P.F."/>
        </authorList>
    </citation>
    <scope>NUCLEOTIDE SEQUENCE [LARGE SCALE GENOMIC DNA]</scope>
    <source>
        <strain evidence="3">cv. PFS-1207/04</strain>
    </source>
</reference>
<proteinExistence type="predicted"/>
<accession>A0ABQ7BUR1</accession>
<comment type="caution">
    <text evidence="2">The sequence shown here is derived from an EMBL/GenBank/DDBJ whole genome shotgun (WGS) entry which is preliminary data.</text>
</comment>
<evidence type="ECO:0000313" key="3">
    <source>
        <dbReference type="Proteomes" id="UP000266723"/>
    </source>
</evidence>
<name>A0ABQ7BUR1_BRACR</name>
<dbReference type="EMBL" id="QGKV02000832">
    <property type="protein sequence ID" value="KAF3542803.1"/>
    <property type="molecule type" value="Genomic_DNA"/>
</dbReference>
<keyword evidence="1" id="KW-0472">Membrane</keyword>
<keyword evidence="1" id="KW-1133">Transmembrane helix</keyword>
<feature type="transmembrane region" description="Helical" evidence="1">
    <location>
        <begin position="103"/>
        <end position="124"/>
    </location>
</feature>
<feature type="transmembrane region" description="Helical" evidence="1">
    <location>
        <begin position="168"/>
        <end position="187"/>
    </location>
</feature>
<keyword evidence="3" id="KW-1185">Reference proteome</keyword>
<protein>
    <submittedName>
        <fullName evidence="2">Uncharacterized protein</fullName>
    </submittedName>
</protein>
<evidence type="ECO:0000256" key="1">
    <source>
        <dbReference type="SAM" id="Phobius"/>
    </source>
</evidence>
<sequence>MTLIPSINNTTNKKKTRLLSASSPTISLSHDGGTKTTSTVINSGDDEHCHHLRRKHEYLIIFSLISLLRRRHQGDEIPINFGDDKQYHQLRRNDEALILQRHLGLAIISRPLAIIAAALTVLSLAFLRNVAYDIVSPLLLVLVKLSSVQKNFRKHLCSFRKAFQKIGWLLNFLMSLLLLVLVKLSSVQKNFRKLYKNKMGDSDFGWTRLDKEDDTHVSTKEKSRYRYDGMLDTKTVTNPTYRTVAHLLKHPKETKESCEGYTSSHAIL</sequence>
<dbReference type="Proteomes" id="UP000266723">
    <property type="component" value="Unassembled WGS sequence"/>
</dbReference>
<gene>
    <name evidence="2" type="ORF">DY000_02009373</name>
</gene>
<organism evidence="2 3">
    <name type="scientific">Brassica cretica</name>
    <name type="common">Mustard</name>
    <dbReference type="NCBI Taxonomy" id="69181"/>
    <lineage>
        <taxon>Eukaryota</taxon>
        <taxon>Viridiplantae</taxon>
        <taxon>Streptophyta</taxon>
        <taxon>Embryophyta</taxon>
        <taxon>Tracheophyta</taxon>
        <taxon>Spermatophyta</taxon>
        <taxon>Magnoliopsida</taxon>
        <taxon>eudicotyledons</taxon>
        <taxon>Gunneridae</taxon>
        <taxon>Pentapetalae</taxon>
        <taxon>rosids</taxon>
        <taxon>malvids</taxon>
        <taxon>Brassicales</taxon>
        <taxon>Brassicaceae</taxon>
        <taxon>Brassiceae</taxon>
        <taxon>Brassica</taxon>
    </lineage>
</organism>
<keyword evidence="1" id="KW-0812">Transmembrane</keyword>
<evidence type="ECO:0000313" key="2">
    <source>
        <dbReference type="EMBL" id="KAF3542803.1"/>
    </source>
</evidence>